<organism evidence="14 15">
    <name type="scientific">Hohenbuehelia grisea</name>
    <dbReference type="NCBI Taxonomy" id="104357"/>
    <lineage>
        <taxon>Eukaryota</taxon>
        <taxon>Fungi</taxon>
        <taxon>Dikarya</taxon>
        <taxon>Basidiomycota</taxon>
        <taxon>Agaricomycotina</taxon>
        <taxon>Agaricomycetes</taxon>
        <taxon>Agaricomycetidae</taxon>
        <taxon>Agaricales</taxon>
        <taxon>Pleurotineae</taxon>
        <taxon>Pleurotaceae</taxon>
        <taxon>Hohenbuehelia</taxon>
    </lineage>
</organism>
<comment type="cofactor">
    <cofactor evidence="1">
        <name>heme</name>
        <dbReference type="ChEBI" id="CHEBI:30413"/>
    </cofactor>
</comment>
<protein>
    <recommendedName>
        <fullName evidence="16">Cytochrome P450</fullName>
    </recommendedName>
</protein>
<keyword evidence="6" id="KW-0812">Transmembrane</keyword>
<keyword evidence="9" id="KW-0560">Oxidoreductase</keyword>
<name>A0ABR3JUF3_9AGAR</name>
<evidence type="ECO:0000256" key="1">
    <source>
        <dbReference type="ARBA" id="ARBA00001971"/>
    </source>
</evidence>
<evidence type="ECO:0000256" key="10">
    <source>
        <dbReference type="ARBA" id="ARBA00023004"/>
    </source>
</evidence>
<accession>A0ABR3JUF3</accession>
<evidence type="ECO:0000256" key="2">
    <source>
        <dbReference type="ARBA" id="ARBA00004167"/>
    </source>
</evidence>
<sequence>MAMALHPDVVKRAQSELDEVLGGNRLPIFEDRSLLPYVGAILREVLRWRPVAPLALPHATSEDDIYQGYFIHKNTTVVPNIWAMSRDPLKYPDPEVF</sequence>
<dbReference type="InterPro" id="IPR002401">
    <property type="entry name" value="Cyt_P450_E_grp-I"/>
</dbReference>
<dbReference type="Pfam" id="PF00067">
    <property type="entry name" value="p450"/>
    <property type="match status" value="1"/>
</dbReference>
<evidence type="ECO:0000256" key="5">
    <source>
        <dbReference type="ARBA" id="ARBA00022617"/>
    </source>
</evidence>
<keyword evidence="15" id="KW-1185">Reference proteome</keyword>
<comment type="caution">
    <text evidence="14">The sequence shown here is derived from an EMBL/GenBank/DDBJ whole genome shotgun (WGS) entry which is preliminary data.</text>
</comment>
<evidence type="ECO:0000256" key="11">
    <source>
        <dbReference type="ARBA" id="ARBA00023033"/>
    </source>
</evidence>
<keyword evidence="10" id="KW-0408">Iron</keyword>
<dbReference type="InterPro" id="IPR036396">
    <property type="entry name" value="Cyt_P450_sf"/>
</dbReference>
<evidence type="ECO:0000313" key="15">
    <source>
        <dbReference type="Proteomes" id="UP001556367"/>
    </source>
</evidence>
<keyword evidence="13" id="KW-0325">Glycoprotein</keyword>
<evidence type="ECO:0000256" key="4">
    <source>
        <dbReference type="ARBA" id="ARBA00010617"/>
    </source>
</evidence>
<dbReference type="InterPro" id="IPR001128">
    <property type="entry name" value="Cyt_P450"/>
</dbReference>
<dbReference type="PANTHER" id="PTHR46300:SF2">
    <property type="entry name" value="CYTOCHROME P450 MONOOXYGENASE ALNH-RELATED"/>
    <property type="match status" value="1"/>
</dbReference>
<evidence type="ECO:0000256" key="7">
    <source>
        <dbReference type="ARBA" id="ARBA00022723"/>
    </source>
</evidence>
<evidence type="ECO:0008006" key="16">
    <source>
        <dbReference type="Google" id="ProtNLM"/>
    </source>
</evidence>
<dbReference type="SUPFAM" id="SSF48264">
    <property type="entry name" value="Cytochrome P450"/>
    <property type="match status" value="1"/>
</dbReference>
<evidence type="ECO:0000256" key="13">
    <source>
        <dbReference type="ARBA" id="ARBA00023180"/>
    </source>
</evidence>
<evidence type="ECO:0000256" key="12">
    <source>
        <dbReference type="ARBA" id="ARBA00023136"/>
    </source>
</evidence>
<keyword evidence="8" id="KW-1133">Transmembrane helix</keyword>
<evidence type="ECO:0000313" key="14">
    <source>
        <dbReference type="EMBL" id="KAL0959196.1"/>
    </source>
</evidence>
<evidence type="ECO:0000256" key="8">
    <source>
        <dbReference type="ARBA" id="ARBA00022989"/>
    </source>
</evidence>
<dbReference type="PRINTS" id="PR00463">
    <property type="entry name" value="EP450I"/>
</dbReference>
<comment type="pathway">
    <text evidence="3">Secondary metabolite biosynthesis.</text>
</comment>
<dbReference type="Gene3D" id="1.10.630.10">
    <property type="entry name" value="Cytochrome P450"/>
    <property type="match status" value="1"/>
</dbReference>
<reference evidence="15" key="1">
    <citation type="submission" date="2024-06" db="EMBL/GenBank/DDBJ databases">
        <title>Multi-omics analyses provide insights into the biosynthesis of the anticancer antibiotic pleurotin in Hohenbuehelia grisea.</title>
        <authorList>
            <person name="Weaver J.A."/>
            <person name="Alberti F."/>
        </authorList>
    </citation>
    <scope>NUCLEOTIDE SEQUENCE [LARGE SCALE GENOMIC DNA]</scope>
    <source>
        <strain evidence="15">T-177</strain>
    </source>
</reference>
<dbReference type="InterPro" id="IPR050364">
    <property type="entry name" value="Cytochrome_P450_fung"/>
</dbReference>
<gene>
    <name evidence="14" type="ORF">HGRIS_014474</name>
</gene>
<keyword evidence="11" id="KW-0503">Monooxygenase</keyword>
<proteinExistence type="inferred from homology"/>
<evidence type="ECO:0000256" key="6">
    <source>
        <dbReference type="ARBA" id="ARBA00022692"/>
    </source>
</evidence>
<comment type="similarity">
    <text evidence="4">Belongs to the cytochrome P450 family.</text>
</comment>
<dbReference type="Proteomes" id="UP001556367">
    <property type="component" value="Unassembled WGS sequence"/>
</dbReference>
<evidence type="ECO:0000256" key="3">
    <source>
        <dbReference type="ARBA" id="ARBA00005179"/>
    </source>
</evidence>
<keyword evidence="7" id="KW-0479">Metal-binding</keyword>
<evidence type="ECO:0000256" key="9">
    <source>
        <dbReference type="ARBA" id="ARBA00023002"/>
    </source>
</evidence>
<keyword evidence="5" id="KW-0349">Heme</keyword>
<dbReference type="PANTHER" id="PTHR46300">
    <property type="entry name" value="P450, PUTATIVE (EUROFUNG)-RELATED-RELATED"/>
    <property type="match status" value="1"/>
</dbReference>
<keyword evidence="12" id="KW-0472">Membrane</keyword>
<comment type="subcellular location">
    <subcellularLocation>
        <location evidence="2">Membrane</location>
        <topology evidence="2">Single-pass membrane protein</topology>
    </subcellularLocation>
</comment>
<dbReference type="EMBL" id="JASNQZ010000003">
    <property type="protein sequence ID" value="KAL0959196.1"/>
    <property type="molecule type" value="Genomic_DNA"/>
</dbReference>